<dbReference type="EC" id="2.7.11.1" evidence="1"/>
<accession>A0A1X1XQ76</accession>
<reference evidence="11 12" key="1">
    <citation type="submission" date="2016-01" db="EMBL/GenBank/DDBJ databases">
        <title>The new phylogeny of the genus Mycobacterium.</title>
        <authorList>
            <person name="Tarcisio F."/>
            <person name="Conor M."/>
            <person name="Antonella G."/>
            <person name="Elisabetta G."/>
            <person name="Giulia F.S."/>
            <person name="Sara T."/>
            <person name="Anna F."/>
            <person name="Clotilde B."/>
            <person name="Roberto B."/>
            <person name="Veronica D.S."/>
            <person name="Fabio R."/>
            <person name="Monica P."/>
            <person name="Olivier J."/>
            <person name="Enrico T."/>
            <person name="Nicola S."/>
        </authorList>
    </citation>
    <scope>NUCLEOTIDE SEQUENCE [LARGE SCALE GENOMIC DNA]</scope>
    <source>
        <strain evidence="11 12">DSM 45166</strain>
    </source>
</reference>
<dbReference type="Pfam" id="PF20067">
    <property type="entry name" value="SSL_N"/>
    <property type="match status" value="1"/>
</dbReference>
<dbReference type="SMART" id="SM00220">
    <property type="entry name" value="S_TKc"/>
    <property type="match status" value="1"/>
</dbReference>
<protein>
    <recommendedName>
        <fullName evidence="1">non-specific serine/threonine protein kinase</fullName>
        <ecNumber evidence="1">2.7.11.1</ecNumber>
    </recommendedName>
</protein>
<comment type="caution">
    <text evidence="11">The sequence shown here is derived from an EMBL/GenBank/DDBJ whole genome shotgun (WGS) entry which is preliminary data.</text>
</comment>
<feature type="repeat" description="NHL" evidence="8">
    <location>
        <begin position="447"/>
        <end position="488"/>
    </location>
</feature>
<evidence type="ECO:0000256" key="4">
    <source>
        <dbReference type="ARBA" id="ARBA00022737"/>
    </source>
</evidence>
<dbReference type="InterPro" id="IPR011042">
    <property type="entry name" value="6-blade_b-propeller_TolB-like"/>
</dbReference>
<dbReference type="Gene3D" id="3.30.200.20">
    <property type="entry name" value="Phosphorylase Kinase, domain 1"/>
    <property type="match status" value="1"/>
</dbReference>
<dbReference type="GO" id="GO:0080090">
    <property type="term" value="P:regulation of primary metabolic process"/>
    <property type="evidence" value="ECO:0007669"/>
    <property type="project" value="UniProtKB-ARBA"/>
</dbReference>
<dbReference type="EMBL" id="LQPE01000143">
    <property type="protein sequence ID" value="ORW01006.1"/>
    <property type="molecule type" value="Genomic_DNA"/>
</dbReference>
<dbReference type="SMART" id="SM00135">
    <property type="entry name" value="LY"/>
    <property type="match status" value="4"/>
</dbReference>
<evidence type="ECO:0000256" key="9">
    <source>
        <dbReference type="SAM" id="Phobius"/>
    </source>
</evidence>
<keyword evidence="2" id="KW-0723">Serine/threonine-protein kinase</keyword>
<evidence type="ECO:0000256" key="5">
    <source>
        <dbReference type="ARBA" id="ARBA00022741"/>
    </source>
</evidence>
<dbReference type="OrthoDB" id="5240929at2"/>
<evidence type="ECO:0000256" key="8">
    <source>
        <dbReference type="PROSITE-ProRule" id="PRU00504"/>
    </source>
</evidence>
<gene>
    <name evidence="11" type="ORF">AWC14_09730</name>
</gene>
<dbReference type="Pfam" id="PF01436">
    <property type="entry name" value="NHL"/>
    <property type="match status" value="4"/>
</dbReference>
<feature type="transmembrane region" description="Helical" evidence="9">
    <location>
        <begin position="323"/>
        <end position="347"/>
    </location>
</feature>
<dbReference type="InterPro" id="IPR000719">
    <property type="entry name" value="Prot_kinase_dom"/>
</dbReference>
<feature type="repeat" description="NHL" evidence="8">
    <location>
        <begin position="405"/>
        <end position="446"/>
    </location>
</feature>
<dbReference type="RefSeq" id="WP_057003143.1">
    <property type="nucleotide sequence ID" value="NZ_LLXQ01000004.1"/>
</dbReference>
<keyword evidence="5" id="KW-0547">Nucleotide-binding</keyword>
<dbReference type="GO" id="GO:0005524">
    <property type="term" value="F:ATP binding"/>
    <property type="evidence" value="ECO:0007669"/>
    <property type="project" value="UniProtKB-KW"/>
</dbReference>
<dbReference type="PANTHER" id="PTHR43289:SF6">
    <property type="entry name" value="SERINE_THREONINE-PROTEIN KINASE NEKL-3"/>
    <property type="match status" value="1"/>
</dbReference>
<keyword evidence="6" id="KW-0418">Kinase</keyword>
<dbReference type="SUPFAM" id="SSF56112">
    <property type="entry name" value="Protein kinase-like (PK-like)"/>
    <property type="match status" value="1"/>
</dbReference>
<keyword evidence="12" id="KW-1185">Reference proteome</keyword>
<keyword evidence="3" id="KW-0808">Transferase</keyword>
<dbReference type="InterPro" id="IPR001258">
    <property type="entry name" value="NHL_repeat"/>
</dbReference>
<dbReference type="InterPro" id="IPR000033">
    <property type="entry name" value="LDLR_classB_rpt"/>
</dbReference>
<proteinExistence type="predicted"/>
<evidence type="ECO:0000256" key="3">
    <source>
        <dbReference type="ARBA" id="ARBA00022679"/>
    </source>
</evidence>
<dbReference type="PROSITE" id="PS00108">
    <property type="entry name" value="PROTEIN_KINASE_ST"/>
    <property type="match status" value="1"/>
</dbReference>
<dbReference type="InterPro" id="IPR035016">
    <property type="entry name" value="NHL_PKND"/>
</dbReference>
<evidence type="ECO:0000256" key="2">
    <source>
        <dbReference type="ARBA" id="ARBA00022527"/>
    </source>
</evidence>
<organism evidence="11 12">
    <name type="scientific">Mycobacterium kyorinense</name>
    <dbReference type="NCBI Taxonomy" id="487514"/>
    <lineage>
        <taxon>Bacteria</taxon>
        <taxon>Bacillati</taxon>
        <taxon>Actinomycetota</taxon>
        <taxon>Actinomycetes</taxon>
        <taxon>Mycobacteriales</taxon>
        <taxon>Mycobacteriaceae</taxon>
        <taxon>Mycobacterium</taxon>
    </lineage>
</organism>
<dbReference type="CDD" id="cd14014">
    <property type="entry name" value="STKc_PknB_like"/>
    <property type="match status" value="1"/>
</dbReference>
<dbReference type="CDD" id="cd14952">
    <property type="entry name" value="NHL_PKND_like"/>
    <property type="match status" value="1"/>
</dbReference>
<dbReference type="AlphaFoldDB" id="A0A1X1XQ76"/>
<dbReference type="PROSITE" id="PS50011">
    <property type="entry name" value="PROTEIN_KINASE_DOM"/>
    <property type="match status" value="1"/>
</dbReference>
<dbReference type="Gene3D" id="2.120.10.30">
    <property type="entry name" value="TolB, C-terminal domain"/>
    <property type="match status" value="1"/>
</dbReference>
<dbReference type="Gene3D" id="2.40.10.500">
    <property type="match status" value="1"/>
</dbReference>
<dbReference type="PROSITE" id="PS51125">
    <property type="entry name" value="NHL"/>
    <property type="match status" value="4"/>
</dbReference>
<dbReference type="InterPro" id="IPR011009">
    <property type="entry name" value="Kinase-like_dom_sf"/>
</dbReference>
<evidence type="ECO:0000259" key="10">
    <source>
        <dbReference type="PROSITE" id="PS50011"/>
    </source>
</evidence>
<keyword evidence="4" id="KW-0677">Repeat</keyword>
<evidence type="ECO:0000256" key="1">
    <source>
        <dbReference type="ARBA" id="ARBA00012513"/>
    </source>
</evidence>
<dbReference type="Pfam" id="PF00069">
    <property type="entry name" value="Pkinase"/>
    <property type="match status" value="1"/>
</dbReference>
<name>A0A1X1XQ76_9MYCO</name>
<evidence type="ECO:0000313" key="12">
    <source>
        <dbReference type="Proteomes" id="UP000193487"/>
    </source>
</evidence>
<evidence type="ECO:0000256" key="6">
    <source>
        <dbReference type="ARBA" id="ARBA00022777"/>
    </source>
</evidence>
<dbReference type="Proteomes" id="UP000193487">
    <property type="component" value="Unassembled WGS sequence"/>
</dbReference>
<feature type="repeat" description="NHL" evidence="8">
    <location>
        <begin position="489"/>
        <end position="530"/>
    </location>
</feature>
<feature type="domain" description="Protein kinase" evidence="10">
    <location>
        <begin position="17"/>
        <end position="270"/>
    </location>
</feature>
<evidence type="ECO:0000256" key="7">
    <source>
        <dbReference type="ARBA" id="ARBA00022840"/>
    </source>
</evidence>
<keyword evidence="9" id="KW-0472">Membrane</keyword>
<dbReference type="InterPro" id="IPR008271">
    <property type="entry name" value="Ser/Thr_kinase_AS"/>
</dbReference>
<dbReference type="PANTHER" id="PTHR43289">
    <property type="entry name" value="MITOGEN-ACTIVATED PROTEIN KINASE KINASE KINASE 20-RELATED"/>
    <property type="match status" value="1"/>
</dbReference>
<keyword evidence="7" id="KW-0067">ATP-binding</keyword>
<feature type="repeat" description="NHL" evidence="8">
    <location>
        <begin position="365"/>
        <end position="404"/>
    </location>
</feature>
<dbReference type="SUPFAM" id="SSF101898">
    <property type="entry name" value="NHL repeat"/>
    <property type="match status" value="1"/>
</dbReference>
<keyword evidence="9" id="KW-1133">Transmembrane helix</keyword>
<dbReference type="Gene3D" id="1.10.510.10">
    <property type="entry name" value="Transferase(Phosphotransferase) domain 1"/>
    <property type="match status" value="1"/>
</dbReference>
<evidence type="ECO:0000313" key="11">
    <source>
        <dbReference type="EMBL" id="ORW01006.1"/>
    </source>
</evidence>
<sequence>MGEQPGIAPVGTQIGRYKIRALLRPTGVGQVYEAIDTAKDRPVGLTLLPPTVDRERFFRELDVAAELKEPHVIPVLDWGEIDGRCYVATQWVPGETLQSLVTTFGPIDPVRAVAIIEQIAAALDAAHARRLIHRDVKPENIVVTDDGEAYLLGLGIADPTLSAPGPTASSYAYMAPERFDEGPVTSRADVYSLAAVLAAILTGDRPYPTATTVGQVIKAHLTAPPPKPSLARPHAISPRFDAVVARGMAKNPQQRFATAGDLARAARDALAAGQEAPTMVRRASDLGKVIAARRGGGRLPDPIPNLDFYSDESAAPPWRRSRLLPLAIGVVALLVLAAVGVVVWRVASTGGELHAQPSAAPKTYRPTVLPFTGLTGPEGVAVDPAGNVYVANIDNDRVLKLESGTTTQTVLPFTNLKEPYGLAVDKDGNVYVADTDGNRVVKLDVGTTNQTVLPFDGLNRPEGLAVDAGGRVYVADTLNNRVLKLDAGSTGQTVLGFNGLERPKGVAVDRAGRVYVADTGNNRVLKLPPGSTSQEVLPFTGLKDPSGLAADEQGGVYVTDGSRVVRLDARSNQQTVVPVTGLGYTRGVAVDDAGNVYVTDYGNDQVVKLVAG</sequence>
<keyword evidence="9" id="KW-0812">Transmembrane</keyword>
<dbReference type="GO" id="GO:0004674">
    <property type="term" value="F:protein serine/threonine kinase activity"/>
    <property type="evidence" value="ECO:0007669"/>
    <property type="project" value="UniProtKB-KW"/>
</dbReference>